<evidence type="ECO:0000313" key="2">
    <source>
        <dbReference type="EMBL" id="TNN47219.1"/>
    </source>
</evidence>
<evidence type="ECO:0000256" key="1">
    <source>
        <dbReference type="SAM" id="MobiDB-lite"/>
    </source>
</evidence>
<comment type="caution">
    <text evidence="2">The sequence shown here is derived from an EMBL/GenBank/DDBJ whole genome shotgun (WGS) entry which is preliminary data.</text>
</comment>
<feature type="compositionally biased region" description="Polar residues" evidence="1">
    <location>
        <begin position="15"/>
        <end position="33"/>
    </location>
</feature>
<evidence type="ECO:0000313" key="3">
    <source>
        <dbReference type="Proteomes" id="UP000314294"/>
    </source>
</evidence>
<sequence>MMWTLGEKTWFCRMTSSRTSPTPAEKISSGTRSSVRRLPAPARCMARIISSTLLRSLISTEHLASSGI</sequence>
<reference evidence="2 3" key="1">
    <citation type="submission" date="2019-03" db="EMBL/GenBank/DDBJ databases">
        <title>First draft genome of Liparis tanakae, snailfish: a comprehensive survey of snailfish specific genes.</title>
        <authorList>
            <person name="Kim W."/>
            <person name="Song I."/>
            <person name="Jeong J.-H."/>
            <person name="Kim D."/>
            <person name="Kim S."/>
            <person name="Ryu S."/>
            <person name="Song J.Y."/>
            <person name="Lee S.K."/>
        </authorList>
    </citation>
    <scope>NUCLEOTIDE SEQUENCE [LARGE SCALE GENOMIC DNA]</scope>
    <source>
        <tissue evidence="2">Muscle</tissue>
    </source>
</reference>
<proteinExistence type="predicted"/>
<dbReference type="AlphaFoldDB" id="A0A4Z2G128"/>
<feature type="region of interest" description="Disordered" evidence="1">
    <location>
        <begin position="15"/>
        <end position="36"/>
    </location>
</feature>
<protein>
    <submittedName>
        <fullName evidence="2">Uncharacterized protein</fullName>
    </submittedName>
</protein>
<accession>A0A4Z2G128</accession>
<gene>
    <name evidence="2" type="ORF">EYF80_042567</name>
</gene>
<name>A0A4Z2G128_9TELE</name>
<dbReference type="EMBL" id="SRLO01000752">
    <property type="protein sequence ID" value="TNN47219.1"/>
    <property type="molecule type" value="Genomic_DNA"/>
</dbReference>
<dbReference type="Proteomes" id="UP000314294">
    <property type="component" value="Unassembled WGS sequence"/>
</dbReference>
<organism evidence="2 3">
    <name type="scientific">Liparis tanakae</name>
    <name type="common">Tanaka's snailfish</name>
    <dbReference type="NCBI Taxonomy" id="230148"/>
    <lineage>
        <taxon>Eukaryota</taxon>
        <taxon>Metazoa</taxon>
        <taxon>Chordata</taxon>
        <taxon>Craniata</taxon>
        <taxon>Vertebrata</taxon>
        <taxon>Euteleostomi</taxon>
        <taxon>Actinopterygii</taxon>
        <taxon>Neopterygii</taxon>
        <taxon>Teleostei</taxon>
        <taxon>Neoteleostei</taxon>
        <taxon>Acanthomorphata</taxon>
        <taxon>Eupercaria</taxon>
        <taxon>Perciformes</taxon>
        <taxon>Cottioidei</taxon>
        <taxon>Cottales</taxon>
        <taxon>Liparidae</taxon>
        <taxon>Liparis</taxon>
    </lineage>
</organism>
<keyword evidence="3" id="KW-1185">Reference proteome</keyword>